<feature type="transmembrane region" description="Helical" evidence="17">
    <location>
        <begin position="37"/>
        <end position="60"/>
    </location>
</feature>
<gene>
    <name evidence="23" type="ORF">LOC68_06030</name>
</gene>
<dbReference type="InterPro" id="IPR036890">
    <property type="entry name" value="HATPase_C_sf"/>
</dbReference>
<evidence type="ECO:0000256" key="4">
    <source>
        <dbReference type="ARBA" id="ARBA00022475"/>
    </source>
</evidence>
<evidence type="ECO:0000259" key="19">
    <source>
        <dbReference type="PROSITE" id="PS50110"/>
    </source>
</evidence>
<dbReference type="Gene3D" id="1.10.287.130">
    <property type="match status" value="1"/>
</dbReference>
<comment type="caution">
    <text evidence="23">The sequence shown here is derived from an EMBL/GenBank/DDBJ whole genome shotgun (WGS) entry which is preliminary data.</text>
</comment>
<evidence type="ECO:0000259" key="22">
    <source>
        <dbReference type="PROSITE" id="PS50894"/>
    </source>
</evidence>
<name>A0A9X1MK15_9BACT</name>
<keyword evidence="11 17" id="KW-1133">Transmembrane helix</keyword>
<dbReference type="InterPro" id="IPR000700">
    <property type="entry name" value="PAS-assoc_C"/>
</dbReference>
<feature type="transmembrane region" description="Helical" evidence="17">
    <location>
        <begin position="72"/>
        <end position="92"/>
    </location>
</feature>
<dbReference type="CDD" id="cd16922">
    <property type="entry name" value="HATPase_EvgS-ArcB-TorS-like"/>
    <property type="match status" value="1"/>
</dbReference>
<dbReference type="InterPro" id="IPR035965">
    <property type="entry name" value="PAS-like_dom_sf"/>
</dbReference>
<keyword evidence="12" id="KW-0902">Two-component regulatory system</keyword>
<keyword evidence="7 17" id="KW-0812">Transmembrane</keyword>
<dbReference type="Pfam" id="PF00072">
    <property type="entry name" value="Response_reg"/>
    <property type="match status" value="1"/>
</dbReference>
<accession>A0A9X1MK15</accession>
<dbReference type="EC" id="2.7.13.3" evidence="3"/>
<dbReference type="PROSITE" id="PS50113">
    <property type="entry name" value="PAC"/>
    <property type="match status" value="2"/>
</dbReference>
<dbReference type="Gene3D" id="1.20.120.160">
    <property type="entry name" value="HPT domain"/>
    <property type="match status" value="1"/>
</dbReference>
<feature type="domain" description="HPt" evidence="22">
    <location>
        <begin position="905"/>
        <end position="1002"/>
    </location>
</feature>
<dbReference type="PROSITE" id="PS50894">
    <property type="entry name" value="HPT"/>
    <property type="match status" value="1"/>
</dbReference>
<keyword evidence="24" id="KW-1185">Reference proteome</keyword>
<dbReference type="PROSITE" id="PS50109">
    <property type="entry name" value="HIS_KIN"/>
    <property type="match status" value="1"/>
</dbReference>
<dbReference type="PANTHER" id="PTHR45339">
    <property type="entry name" value="HYBRID SIGNAL TRANSDUCTION HISTIDINE KINASE J"/>
    <property type="match status" value="1"/>
</dbReference>
<dbReference type="Gene3D" id="3.40.50.2300">
    <property type="match status" value="1"/>
</dbReference>
<dbReference type="CDD" id="cd00082">
    <property type="entry name" value="HisKA"/>
    <property type="match status" value="1"/>
</dbReference>
<dbReference type="InterPro" id="IPR001610">
    <property type="entry name" value="PAC"/>
</dbReference>
<evidence type="ECO:0000256" key="13">
    <source>
        <dbReference type="ARBA" id="ARBA00023136"/>
    </source>
</evidence>
<dbReference type="CDD" id="cd00130">
    <property type="entry name" value="PAS"/>
    <property type="match status" value="2"/>
</dbReference>
<dbReference type="InterPro" id="IPR000014">
    <property type="entry name" value="PAS"/>
</dbReference>
<dbReference type="FunFam" id="3.30.565.10:FF:000078">
    <property type="entry name" value="Two-component sensor histidine kinase"/>
    <property type="match status" value="1"/>
</dbReference>
<dbReference type="FunFam" id="1.10.287.130:FF:000038">
    <property type="entry name" value="Sensory transduction histidine kinase"/>
    <property type="match status" value="1"/>
</dbReference>
<feature type="domain" description="PAS" evidence="20">
    <location>
        <begin position="355"/>
        <end position="426"/>
    </location>
</feature>
<reference evidence="23" key="1">
    <citation type="submission" date="2021-11" db="EMBL/GenBank/DDBJ databases">
        <title>Genome sequence.</title>
        <authorList>
            <person name="Sun Q."/>
        </authorList>
    </citation>
    <scope>NUCLEOTIDE SEQUENCE</scope>
    <source>
        <strain evidence="23">JC732</strain>
    </source>
</reference>
<dbReference type="InterPro" id="IPR005467">
    <property type="entry name" value="His_kinase_dom"/>
</dbReference>
<dbReference type="SMART" id="SM00388">
    <property type="entry name" value="HisKA"/>
    <property type="match status" value="1"/>
</dbReference>
<dbReference type="NCBIfam" id="TIGR00229">
    <property type="entry name" value="sensory_box"/>
    <property type="match status" value="2"/>
</dbReference>
<feature type="modified residue" description="Phosphohistidine" evidence="14">
    <location>
        <position position="944"/>
    </location>
</feature>
<evidence type="ECO:0000256" key="15">
    <source>
        <dbReference type="PROSITE-ProRule" id="PRU00169"/>
    </source>
</evidence>
<evidence type="ECO:0000256" key="5">
    <source>
        <dbReference type="ARBA" id="ARBA00022553"/>
    </source>
</evidence>
<dbReference type="Proteomes" id="UP001139103">
    <property type="component" value="Unassembled WGS sequence"/>
</dbReference>
<evidence type="ECO:0000256" key="12">
    <source>
        <dbReference type="ARBA" id="ARBA00023012"/>
    </source>
</evidence>
<dbReference type="PROSITE" id="PS50112">
    <property type="entry name" value="PAS"/>
    <property type="match status" value="2"/>
</dbReference>
<dbReference type="InterPro" id="IPR013767">
    <property type="entry name" value="PAS_fold"/>
</dbReference>
<evidence type="ECO:0000256" key="2">
    <source>
        <dbReference type="ARBA" id="ARBA00004651"/>
    </source>
</evidence>
<dbReference type="EMBL" id="JAJKFT010000004">
    <property type="protein sequence ID" value="MCC9627946.1"/>
    <property type="molecule type" value="Genomic_DNA"/>
</dbReference>
<evidence type="ECO:0000256" key="1">
    <source>
        <dbReference type="ARBA" id="ARBA00000085"/>
    </source>
</evidence>
<dbReference type="GO" id="GO:0005524">
    <property type="term" value="F:ATP binding"/>
    <property type="evidence" value="ECO:0007669"/>
    <property type="project" value="UniProtKB-KW"/>
</dbReference>
<comment type="subcellular location">
    <subcellularLocation>
        <location evidence="2">Cell membrane</location>
        <topology evidence="2">Multi-pass membrane protein</topology>
    </subcellularLocation>
</comment>
<dbReference type="SUPFAM" id="SSF47226">
    <property type="entry name" value="Histidine-containing phosphotransfer domain, HPT domain"/>
    <property type="match status" value="1"/>
</dbReference>
<feature type="domain" description="PAC" evidence="21">
    <location>
        <begin position="303"/>
        <end position="351"/>
    </location>
</feature>
<evidence type="ECO:0000256" key="7">
    <source>
        <dbReference type="ARBA" id="ARBA00022692"/>
    </source>
</evidence>
<keyword evidence="4" id="KW-1003">Cell membrane</keyword>
<evidence type="ECO:0000256" key="8">
    <source>
        <dbReference type="ARBA" id="ARBA00022741"/>
    </source>
</evidence>
<keyword evidence="8" id="KW-0547">Nucleotide-binding</keyword>
<evidence type="ECO:0000313" key="24">
    <source>
        <dbReference type="Proteomes" id="UP001139103"/>
    </source>
</evidence>
<dbReference type="GO" id="GO:0006355">
    <property type="term" value="P:regulation of DNA-templated transcription"/>
    <property type="evidence" value="ECO:0007669"/>
    <property type="project" value="InterPro"/>
</dbReference>
<feature type="domain" description="PAS" evidence="20">
    <location>
        <begin position="229"/>
        <end position="299"/>
    </location>
</feature>
<dbReference type="SMART" id="SM00086">
    <property type="entry name" value="PAC"/>
    <property type="match status" value="2"/>
</dbReference>
<feature type="modified residue" description="4-aspartylphosphate" evidence="15">
    <location>
        <position position="800"/>
    </location>
</feature>
<protein>
    <recommendedName>
        <fullName evidence="3">histidine kinase</fullName>
        <ecNumber evidence="3">2.7.13.3</ecNumber>
    </recommendedName>
</protein>
<dbReference type="SMART" id="SM00448">
    <property type="entry name" value="REC"/>
    <property type="match status" value="1"/>
</dbReference>
<keyword evidence="5 15" id="KW-0597">Phosphoprotein</keyword>
<dbReference type="Pfam" id="PF02518">
    <property type="entry name" value="HATPase_c"/>
    <property type="match status" value="1"/>
</dbReference>
<dbReference type="InterPro" id="IPR003594">
    <property type="entry name" value="HATPase_dom"/>
</dbReference>
<evidence type="ECO:0000256" key="10">
    <source>
        <dbReference type="ARBA" id="ARBA00022840"/>
    </source>
</evidence>
<feature type="domain" description="Response regulatory" evidence="19">
    <location>
        <begin position="751"/>
        <end position="865"/>
    </location>
</feature>
<dbReference type="SUPFAM" id="SSF52172">
    <property type="entry name" value="CheY-like"/>
    <property type="match status" value="1"/>
</dbReference>
<feature type="region of interest" description="Disordered" evidence="16">
    <location>
        <begin position="871"/>
        <end position="896"/>
    </location>
</feature>
<evidence type="ECO:0000256" key="6">
    <source>
        <dbReference type="ARBA" id="ARBA00022679"/>
    </source>
</evidence>
<dbReference type="GO" id="GO:0005886">
    <property type="term" value="C:plasma membrane"/>
    <property type="evidence" value="ECO:0007669"/>
    <property type="project" value="UniProtKB-SubCell"/>
</dbReference>
<evidence type="ECO:0000256" key="17">
    <source>
        <dbReference type="SAM" id="Phobius"/>
    </source>
</evidence>
<feature type="transmembrane region" description="Helical" evidence="17">
    <location>
        <begin position="101"/>
        <end position="119"/>
    </location>
</feature>
<evidence type="ECO:0000256" key="3">
    <source>
        <dbReference type="ARBA" id="ARBA00012438"/>
    </source>
</evidence>
<comment type="catalytic activity">
    <reaction evidence="1">
        <text>ATP + protein L-histidine = ADP + protein N-phospho-L-histidine.</text>
        <dbReference type="EC" id="2.7.13.3"/>
    </reaction>
</comment>
<dbReference type="InterPro" id="IPR036641">
    <property type="entry name" value="HPT_dom_sf"/>
</dbReference>
<evidence type="ECO:0000259" key="21">
    <source>
        <dbReference type="PROSITE" id="PS50113"/>
    </source>
</evidence>
<dbReference type="RefSeq" id="WP_230216773.1">
    <property type="nucleotide sequence ID" value="NZ_JAJKFT010000004.1"/>
</dbReference>
<dbReference type="Gene3D" id="3.30.450.20">
    <property type="entry name" value="PAS domain"/>
    <property type="match status" value="2"/>
</dbReference>
<dbReference type="GO" id="GO:0000155">
    <property type="term" value="F:phosphorelay sensor kinase activity"/>
    <property type="evidence" value="ECO:0007669"/>
    <property type="project" value="InterPro"/>
</dbReference>
<dbReference type="Gene3D" id="3.30.565.10">
    <property type="entry name" value="Histidine kinase-like ATPase, C-terminal domain"/>
    <property type="match status" value="1"/>
</dbReference>
<keyword evidence="6" id="KW-0808">Transferase</keyword>
<dbReference type="PRINTS" id="PR00344">
    <property type="entry name" value="BCTRLSENSOR"/>
</dbReference>
<dbReference type="InterPro" id="IPR001789">
    <property type="entry name" value="Sig_transdc_resp-reg_receiver"/>
</dbReference>
<dbReference type="Pfam" id="PF01627">
    <property type="entry name" value="Hpt"/>
    <property type="match status" value="1"/>
</dbReference>
<dbReference type="PANTHER" id="PTHR45339:SF1">
    <property type="entry name" value="HYBRID SIGNAL TRANSDUCTION HISTIDINE KINASE J"/>
    <property type="match status" value="1"/>
</dbReference>
<dbReference type="InterPro" id="IPR011006">
    <property type="entry name" value="CheY-like_superfamily"/>
</dbReference>
<proteinExistence type="predicted"/>
<evidence type="ECO:0000313" key="23">
    <source>
        <dbReference type="EMBL" id="MCC9627946.1"/>
    </source>
</evidence>
<keyword evidence="10" id="KW-0067">ATP-binding</keyword>
<dbReference type="SMART" id="SM00387">
    <property type="entry name" value="HATPase_c"/>
    <property type="match status" value="1"/>
</dbReference>
<sequence>MSTAELRNSVNASAFEAAVRRRFEVLTSTNHRNTDRLFAVLMPFQWICGILATIFISPTAWAGQSSYIHPHVWLAILGGGVCCLFPCALAIYRPGKFSTRMVVACSQMFFVSILIHLTGGRIETHFYVFGSLAFLAAYRDIRILIPATLIVALDHLIRGLFWPESIFGIATAGPWRWLEHSGWVLFEDLFLIITIRQGLAEVRALAVQTTETELAMERLAIAKRFAEHNEARFRATFEYAAVGVSHIGFDGYWLRANKRICDMLDYTEQELQRMTFADVSHPDDKDLDDAKLQGFLKGDFEETCFEKRYVGRHGEPIWVRLTISVVRDEEYFICVIEDIREERRAREALEKSHREISKLSLVAAKARQSVIIADPFGRIEWVNDAFTQLTGHTLADVVGRKPGAILQGPETDPQMIALVGEKLRAQESVSVEIVNYSKSGEKYWIALEIEPVFDEQQQLTQFIATQTNVTERKRYEEDLRSAKDAAEAASAAKSEFLANMSHEIRTPLNGLLGFTDLLIRGAAKDPVKRDEYLNIIRTSGRSLLDVINDLLDLSKIEAGKLETESLPCDPRSVVAEVVSILKVKADEKGLQLEHAWRTDVPDQIVTDSVRLRQLLTNLIGNAIKFTEFGRVSIKASWNSKRQELKFEISDTGIGIPEDKLDVIFDPFTQADTTTTRRFGGTGLGLAICRRIARLLGGDVAVQSQVGVGTTFAVNIAAPAPTEDLVSARDRFRNDAGSADSSYSPETFRDVRVLVAEDGPVNRLLVEKMLKPFDFKLTFVENGQLALETFDPQLFDLILMDMQMPVLDGYAASERLRATGCDVPIIAMTAHAMASDRQDCLAAGCSDYISKPVELEQLLATIHRNLNPCEASIEPSNAASPSTATKENDQATTENDSPLASEVLPDLEMLAPVVDLFVHGLPETLADILAAAEDADWEKVELLAHRLRGSSGGCGFPTMYKIATTLEESARCQKEAPNPAANQAILSDHERLMKMLPRIEDSTGRRPYAANPGL</sequence>
<dbReference type="SUPFAM" id="SSF55874">
    <property type="entry name" value="ATPase domain of HSP90 chaperone/DNA topoisomerase II/histidine kinase"/>
    <property type="match status" value="1"/>
</dbReference>
<dbReference type="SMART" id="SM00091">
    <property type="entry name" value="PAS"/>
    <property type="match status" value="2"/>
</dbReference>
<dbReference type="AlphaFoldDB" id="A0A9X1MK15"/>
<dbReference type="SUPFAM" id="SSF47384">
    <property type="entry name" value="Homodimeric domain of signal transducing histidine kinase"/>
    <property type="match status" value="1"/>
</dbReference>
<dbReference type="InterPro" id="IPR008207">
    <property type="entry name" value="Sig_transdc_His_kin_Hpt_dom"/>
</dbReference>
<dbReference type="PROSITE" id="PS50110">
    <property type="entry name" value="RESPONSE_REGULATORY"/>
    <property type="match status" value="1"/>
</dbReference>
<dbReference type="Pfam" id="PF00512">
    <property type="entry name" value="HisKA"/>
    <property type="match status" value="1"/>
</dbReference>
<keyword evidence="9" id="KW-0418">Kinase</keyword>
<organism evidence="23 24">
    <name type="scientific">Blastopirellula sediminis</name>
    <dbReference type="NCBI Taxonomy" id="2894196"/>
    <lineage>
        <taxon>Bacteria</taxon>
        <taxon>Pseudomonadati</taxon>
        <taxon>Planctomycetota</taxon>
        <taxon>Planctomycetia</taxon>
        <taxon>Pirellulales</taxon>
        <taxon>Pirellulaceae</taxon>
        <taxon>Blastopirellula</taxon>
    </lineage>
</organism>
<evidence type="ECO:0000256" key="11">
    <source>
        <dbReference type="ARBA" id="ARBA00022989"/>
    </source>
</evidence>
<evidence type="ECO:0000256" key="14">
    <source>
        <dbReference type="PROSITE-ProRule" id="PRU00110"/>
    </source>
</evidence>
<dbReference type="InterPro" id="IPR036097">
    <property type="entry name" value="HisK_dim/P_sf"/>
</dbReference>
<dbReference type="InterPro" id="IPR003661">
    <property type="entry name" value="HisK_dim/P_dom"/>
</dbReference>
<evidence type="ECO:0000259" key="20">
    <source>
        <dbReference type="PROSITE" id="PS50112"/>
    </source>
</evidence>
<feature type="domain" description="PAC" evidence="21">
    <location>
        <begin position="427"/>
        <end position="481"/>
    </location>
</feature>
<evidence type="ECO:0000256" key="9">
    <source>
        <dbReference type="ARBA" id="ARBA00022777"/>
    </source>
</evidence>
<dbReference type="InterPro" id="IPR004358">
    <property type="entry name" value="Sig_transdc_His_kin-like_C"/>
</dbReference>
<feature type="domain" description="Histidine kinase" evidence="18">
    <location>
        <begin position="499"/>
        <end position="719"/>
    </location>
</feature>
<dbReference type="Pfam" id="PF00989">
    <property type="entry name" value="PAS"/>
    <property type="match status" value="1"/>
</dbReference>
<keyword evidence="13 17" id="KW-0472">Membrane</keyword>
<feature type="compositionally biased region" description="Polar residues" evidence="16">
    <location>
        <begin position="873"/>
        <end position="896"/>
    </location>
</feature>
<evidence type="ECO:0000256" key="16">
    <source>
        <dbReference type="SAM" id="MobiDB-lite"/>
    </source>
</evidence>
<dbReference type="Pfam" id="PF13426">
    <property type="entry name" value="PAS_9"/>
    <property type="match status" value="1"/>
</dbReference>
<dbReference type="CDD" id="cd17546">
    <property type="entry name" value="REC_hyHK_CKI1_RcsC-like"/>
    <property type="match status" value="1"/>
</dbReference>
<dbReference type="SUPFAM" id="SSF55785">
    <property type="entry name" value="PYP-like sensor domain (PAS domain)"/>
    <property type="match status" value="2"/>
</dbReference>
<evidence type="ECO:0000259" key="18">
    <source>
        <dbReference type="PROSITE" id="PS50109"/>
    </source>
</evidence>